<dbReference type="Proteomes" id="UP000242753">
    <property type="component" value="Chromosome I"/>
</dbReference>
<dbReference type="STRING" id="1594731.WEOB_197"/>
<keyword evidence="9 11" id="KW-0811">Translocation</keyword>
<sequence length="107" mass="12417">MYELVLVIFLIESISLIILIMLQQVNMNSSFSYSNVNSTDMFLSSSSSSNFMTKLITVFAAIFFFLSLVLVNFSNHQYICGTEWEDLVTREDMWKMKKNSLVEDIPY</sequence>
<keyword evidence="7 11" id="KW-0653">Protein transport</keyword>
<evidence type="ECO:0000256" key="9">
    <source>
        <dbReference type="ARBA" id="ARBA00023010"/>
    </source>
</evidence>
<gene>
    <name evidence="12" type="primary">secG</name>
    <name evidence="12" type="ORF">WEOB_197</name>
</gene>
<comment type="function">
    <text evidence="11">Involved in protein export. Participates in an early event of protein translocation.</text>
</comment>
<keyword evidence="5 11" id="KW-1003">Cell membrane</keyword>
<dbReference type="EMBL" id="LN774881">
    <property type="protein sequence ID" value="CEN32150.1"/>
    <property type="molecule type" value="Genomic_DNA"/>
</dbReference>
<dbReference type="GO" id="GO:0009306">
    <property type="term" value="P:protein secretion"/>
    <property type="evidence" value="ECO:0007669"/>
    <property type="project" value="UniProtKB-UniRule"/>
</dbReference>
<keyword evidence="10 11" id="KW-0472">Membrane</keyword>
<accession>A0A0H5BWR2</accession>
<evidence type="ECO:0000256" key="3">
    <source>
        <dbReference type="ARBA" id="ARBA00017876"/>
    </source>
</evidence>
<evidence type="ECO:0000256" key="6">
    <source>
        <dbReference type="ARBA" id="ARBA00022692"/>
    </source>
</evidence>
<evidence type="ECO:0000256" key="5">
    <source>
        <dbReference type="ARBA" id="ARBA00022475"/>
    </source>
</evidence>
<proteinExistence type="inferred from homology"/>
<keyword evidence="6 11" id="KW-0812">Transmembrane</keyword>
<dbReference type="PANTHER" id="PTHR34182:SF1">
    <property type="entry name" value="PROTEIN-EXPORT MEMBRANE PROTEIN SECG"/>
    <property type="match status" value="1"/>
</dbReference>
<evidence type="ECO:0000256" key="10">
    <source>
        <dbReference type="ARBA" id="ARBA00023136"/>
    </source>
</evidence>
<name>A0A0H5BWR2_9ENTR</name>
<keyword evidence="13" id="KW-1185">Reference proteome</keyword>
<evidence type="ECO:0000256" key="11">
    <source>
        <dbReference type="RuleBase" id="RU365087"/>
    </source>
</evidence>
<comment type="similarity">
    <text evidence="2 11">Belongs to the SecG family.</text>
</comment>
<dbReference type="GO" id="GO:0005886">
    <property type="term" value="C:plasma membrane"/>
    <property type="evidence" value="ECO:0007669"/>
    <property type="project" value="UniProtKB-SubCell"/>
</dbReference>
<dbReference type="PANTHER" id="PTHR34182">
    <property type="entry name" value="PROTEIN-EXPORT MEMBRANE PROTEIN SECG"/>
    <property type="match status" value="1"/>
</dbReference>
<evidence type="ECO:0000256" key="8">
    <source>
        <dbReference type="ARBA" id="ARBA00022989"/>
    </source>
</evidence>
<dbReference type="Pfam" id="PF03840">
    <property type="entry name" value="SecG"/>
    <property type="match status" value="1"/>
</dbReference>
<dbReference type="RefSeq" id="WP_281264042.1">
    <property type="nucleotide sequence ID" value="NZ_LN774881.1"/>
</dbReference>
<dbReference type="KEGG" id="wca:WEOB_197"/>
<keyword evidence="8 11" id="KW-1133">Transmembrane helix</keyword>
<dbReference type="GO" id="GO:0065002">
    <property type="term" value="P:intracellular protein transmembrane transport"/>
    <property type="evidence" value="ECO:0007669"/>
    <property type="project" value="TreeGrafter"/>
</dbReference>
<protein>
    <recommendedName>
        <fullName evidence="3 11">Protein-export membrane protein SecG</fullName>
    </recommendedName>
</protein>
<dbReference type="InterPro" id="IPR004692">
    <property type="entry name" value="SecG"/>
</dbReference>
<evidence type="ECO:0000313" key="12">
    <source>
        <dbReference type="EMBL" id="CEN32150.1"/>
    </source>
</evidence>
<feature type="transmembrane region" description="Helical" evidence="11">
    <location>
        <begin position="51"/>
        <end position="73"/>
    </location>
</feature>
<keyword evidence="4 11" id="KW-0813">Transport</keyword>
<dbReference type="NCBIfam" id="TIGR00810">
    <property type="entry name" value="secG"/>
    <property type="match status" value="1"/>
</dbReference>
<evidence type="ECO:0000256" key="4">
    <source>
        <dbReference type="ARBA" id="ARBA00022448"/>
    </source>
</evidence>
<comment type="subcellular location">
    <subcellularLocation>
        <location evidence="1 11">Cell membrane</location>
        <topology evidence="1 11">Multi-pass membrane protein</topology>
    </subcellularLocation>
</comment>
<organism evidence="12 13">
    <name type="scientific">Candidatus Westeberhardia cardiocondylae</name>
    <dbReference type="NCBI Taxonomy" id="1594731"/>
    <lineage>
        <taxon>Bacteria</taxon>
        <taxon>Pseudomonadati</taxon>
        <taxon>Pseudomonadota</taxon>
        <taxon>Gammaproteobacteria</taxon>
        <taxon>Enterobacterales</taxon>
        <taxon>Enterobacteriaceae</taxon>
        <taxon>ant endosymbionts</taxon>
        <taxon>Candidatus Westeberhardia</taxon>
    </lineage>
</organism>
<evidence type="ECO:0000256" key="7">
    <source>
        <dbReference type="ARBA" id="ARBA00022927"/>
    </source>
</evidence>
<evidence type="ECO:0000313" key="13">
    <source>
        <dbReference type="Proteomes" id="UP000242753"/>
    </source>
</evidence>
<reference evidence="13" key="1">
    <citation type="submission" date="2015-01" db="EMBL/GenBank/DDBJ databases">
        <authorList>
            <person name="Manzano-Marin A."/>
            <person name="Manzano-Marin A."/>
        </authorList>
    </citation>
    <scope>NUCLEOTIDE SEQUENCE [LARGE SCALE GENOMIC DNA]</scope>
    <source>
        <strain evidence="13">obscurior</strain>
    </source>
</reference>
<feature type="transmembrane region" description="Helical" evidence="11">
    <location>
        <begin position="6"/>
        <end position="22"/>
    </location>
</feature>
<dbReference type="GO" id="GO:0043952">
    <property type="term" value="P:protein transport by the Sec complex"/>
    <property type="evidence" value="ECO:0007669"/>
    <property type="project" value="TreeGrafter"/>
</dbReference>
<dbReference type="GO" id="GO:0015450">
    <property type="term" value="F:protein-transporting ATPase activity"/>
    <property type="evidence" value="ECO:0007669"/>
    <property type="project" value="UniProtKB-UniRule"/>
</dbReference>
<dbReference type="AlphaFoldDB" id="A0A0H5BWR2"/>
<evidence type="ECO:0000256" key="1">
    <source>
        <dbReference type="ARBA" id="ARBA00004651"/>
    </source>
</evidence>
<evidence type="ECO:0000256" key="2">
    <source>
        <dbReference type="ARBA" id="ARBA00008445"/>
    </source>
</evidence>